<dbReference type="SUPFAM" id="SSF52540">
    <property type="entry name" value="P-loop containing nucleoside triphosphate hydrolases"/>
    <property type="match status" value="1"/>
</dbReference>
<dbReference type="EMBL" id="CP073249">
    <property type="protein sequence ID" value="QUF04539.1"/>
    <property type="molecule type" value="Genomic_DNA"/>
</dbReference>
<evidence type="ECO:0000259" key="3">
    <source>
        <dbReference type="PROSITE" id="PS50045"/>
    </source>
</evidence>
<dbReference type="Proteomes" id="UP000677152">
    <property type="component" value="Chromosome"/>
</dbReference>
<dbReference type="PROSITE" id="PS50045">
    <property type="entry name" value="SIGMA54_INTERACT_4"/>
    <property type="match status" value="1"/>
</dbReference>
<dbReference type="InterPro" id="IPR027417">
    <property type="entry name" value="P-loop_NTPase"/>
</dbReference>
<dbReference type="GO" id="GO:0005524">
    <property type="term" value="F:ATP binding"/>
    <property type="evidence" value="ECO:0007669"/>
    <property type="project" value="UniProtKB-KW"/>
</dbReference>
<sequence length="193" mass="20735">MLVARPPAVDDVDSWLALWCPELGKDSTCVVISSVNRCDTLDEPLAALVDRVVEAPPLRGRPADVLALAGHFSRSDRRRDLAFTPVARRALTAFDWPGNAKQLRAVVREASARTDLIDVRHLPAEVLAGSGRGLSRLQVLERDDMVRCLIAPGATVVSTAAALETGKATLHRKIAQYGIRLPNRSAGSAADQG</sequence>
<name>A0AA45L6L7_9PSEU</name>
<keyword evidence="2" id="KW-0067">ATP-binding</keyword>
<dbReference type="GO" id="GO:0006355">
    <property type="term" value="P:regulation of DNA-templated transcription"/>
    <property type="evidence" value="ECO:0007669"/>
    <property type="project" value="InterPro"/>
</dbReference>
<dbReference type="Gene3D" id="1.10.8.60">
    <property type="match status" value="1"/>
</dbReference>
<dbReference type="Pfam" id="PF25601">
    <property type="entry name" value="AAA_lid_14"/>
    <property type="match status" value="1"/>
</dbReference>
<dbReference type="PANTHER" id="PTHR32071">
    <property type="entry name" value="TRANSCRIPTIONAL REGULATORY PROTEIN"/>
    <property type="match status" value="1"/>
</dbReference>
<reference evidence="4" key="1">
    <citation type="submission" date="2021-04" db="EMBL/GenBank/DDBJ databases">
        <title>Genomic sequence of Actinosynnema pretiosum subsp. pretiosum ATCC 31280 (C-14919).</title>
        <authorList>
            <person name="Bai L."/>
            <person name="Wang X."/>
            <person name="Xiao Y."/>
        </authorList>
    </citation>
    <scope>NUCLEOTIDE SEQUENCE</scope>
    <source>
        <strain evidence="4">ATCC 31280</strain>
    </source>
</reference>
<dbReference type="InterPro" id="IPR058031">
    <property type="entry name" value="AAA_lid_NorR"/>
</dbReference>
<dbReference type="InterPro" id="IPR002078">
    <property type="entry name" value="Sigma_54_int"/>
</dbReference>
<evidence type="ECO:0000313" key="4">
    <source>
        <dbReference type="EMBL" id="QUF04539.1"/>
    </source>
</evidence>
<evidence type="ECO:0000313" key="5">
    <source>
        <dbReference type="Proteomes" id="UP000677152"/>
    </source>
</evidence>
<gene>
    <name evidence="4" type="ORF">KCV87_35515</name>
</gene>
<evidence type="ECO:0000256" key="2">
    <source>
        <dbReference type="ARBA" id="ARBA00022840"/>
    </source>
</evidence>
<keyword evidence="1" id="KW-0547">Nucleotide-binding</keyword>
<dbReference type="AlphaFoldDB" id="A0AA45L6L7"/>
<organism evidence="4 5">
    <name type="scientific">Actinosynnema pretiosum subsp. pretiosum</name>
    <dbReference type="NCBI Taxonomy" id="103721"/>
    <lineage>
        <taxon>Bacteria</taxon>
        <taxon>Bacillati</taxon>
        <taxon>Actinomycetota</taxon>
        <taxon>Actinomycetes</taxon>
        <taxon>Pseudonocardiales</taxon>
        <taxon>Pseudonocardiaceae</taxon>
        <taxon>Actinosynnema</taxon>
    </lineage>
</organism>
<accession>A0AA45L6L7</accession>
<protein>
    <recommendedName>
        <fullName evidence="3">Sigma-54 factor interaction domain-containing protein</fullName>
    </recommendedName>
</protein>
<evidence type="ECO:0000256" key="1">
    <source>
        <dbReference type="ARBA" id="ARBA00022741"/>
    </source>
</evidence>
<proteinExistence type="predicted"/>
<feature type="domain" description="Sigma-54 factor interaction" evidence="3">
    <location>
        <begin position="53"/>
        <end position="112"/>
    </location>
</feature>